<keyword evidence="12" id="KW-1185">Reference proteome</keyword>
<dbReference type="Pfam" id="PF25403">
    <property type="entry name" value="zf-C2H2_ZFAND2"/>
    <property type="match status" value="1"/>
</dbReference>
<accession>A0A0C3I7M1</accession>
<dbReference type="EMBL" id="KN832211">
    <property type="protein sequence ID" value="KIN93152.1"/>
    <property type="molecule type" value="Genomic_DNA"/>
</dbReference>
<reference evidence="11 12" key="1">
    <citation type="submission" date="2014-04" db="EMBL/GenBank/DDBJ databases">
        <authorList>
            <consortium name="DOE Joint Genome Institute"/>
            <person name="Kuo A."/>
            <person name="Kohler A."/>
            <person name="Costa M.D."/>
            <person name="Nagy L.G."/>
            <person name="Floudas D."/>
            <person name="Copeland A."/>
            <person name="Barry K.W."/>
            <person name="Cichocki N."/>
            <person name="Veneault-Fourrey C."/>
            <person name="LaButti K."/>
            <person name="Lindquist E.A."/>
            <person name="Lipzen A."/>
            <person name="Lundell T."/>
            <person name="Morin E."/>
            <person name="Murat C."/>
            <person name="Sun H."/>
            <person name="Tunlid A."/>
            <person name="Henrissat B."/>
            <person name="Grigoriev I.V."/>
            <person name="Hibbett D.S."/>
            <person name="Martin F."/>
            <person name="Nordberg H.P."/>
            <person name="Cantor M.N."/>
            <person name="Hua S.X."/>
        </authorList>
    </citation>
    <scope>NUCLEOTIDE SEQUENCE [LARGE SCALE GENOMIC DNA]</scope>
    <source>
        <strain evidence="11 12">Marx 270</strain>
    </source>
</reference>
<dbReference type="InterPro" id="IPR000058">
    <property type="entry name" value="Znf_AN1"/>
</dbReference>
<evidence type="ECO:0000256" key="1">
    <source>
        <dbReference type="ARBA" id="ARBA00022723"/>
    </source>
</evidence>
<dbReference type="Gene3D" id="4.10.1110.10">
    <property type="entry name" value="AN1-like Zinc finger"/>
    <property type="match status" value="2"/>
</dbReference>
<feature type="domain" description="AN1-type" evidence="10">
    <location>
        <begin position="107"/>
        <end position="155"/>
    </location>
</feature>
<dbReference type="InterPro" id="IPR057357">
    <property type="entry name" value="Znf-C2H2_ZFAND2A/B"/>
</dbReference>
<evidence type="ECO:0000256" key="5">
    <source>
        <dbReference type="ARBA" id="ARBA00023004"/>
    </source>
</evidence>
<dbReference type="GO" id="GO:0005737">
    <property type="term" value="C:cytoplasm"/>
    <property type="evidence" value="ECO:0007669"/>
    <property type="project" value="TreeGrafter"/>
</dbReference>
<evidence type="ECO:0000259" key="9">
    <source>
        <dbReference type="PROSITE" id="PS51007"/>
    </source>
</evidence>
<dbReference type="PROSITE" id="PS51039">
    <property type="entry name" value="ZF_AN1"/>
    <property type="match status" value="2"/>
</dbReference>
<dbReference type="GO" id="GO:0008270">
    <property type="term" value="F:zinc ion binding"/>
    <property type="evidence" value="ECO:0007669"/>
    <property type="project" value="UniProtKB-KW"/>
</dbReference>
<name>A0A0C3I7M1_PISTI</name>
<keyword evidence="3 7" id="KW-0863">Zinc-finger</keyword>
<evidence type="ECO:0008006" key="13">
    <source>
        <dbReference type="Google" id="ProtNLM"/>
    </source>
</evidence>
<dbReference type="InterPro" id="IPR009056">
    <property type="entry name" value="Cyt_c-like_dom"/>
</dbReference>
<evidence type="ECO:0000313" key="12">
    <source>
        <dbReference type="Proteomes" id="UP000054217"/>
    </source>
</evidence>
<keyword evidence="1 6" id="KW-0479">Metal-binding</keyword>
<evidence type="ECO:0000256" key="7">
    <source>
        <dbReference type="PROSITE-ProRule" id="PRU00449"/>
    </source>
</evidence>
<dbReference type="PROSITE" id="PS51007">
    <property type="entry name" value="CYTC"/>
    <property type="match status" value="1"/>
</dbReference>
<evidence type="ECO:0000256" key="6">
    <source>
        <dbReference type="PROSITE-ProRule" id="PRU00433"/>
    </source>
</evidence>
<dbReference type="AlphaFoldDB" id="A0A0C3I7M1"/>
<feature type="domain" description="AN1-type" evidence="10">
    <location>
        <begin position="15"/>
        <end position="63"/>
    </location>
</feature>
<dbReference type="Proteomes" id="UP000054217">
    <property type="component" value="Unassembled WGS sequence"/>
</dbReference>
<dbReference type="PANTHER" id="PTHR14677:SF40">
    <property type="entry name" value="CDC48-ASSOCIATED UBIQUITIN-LIKE_ZINC FINGER PROTEIN 1"/>
    <property type="match status" value="1"/>
</dbReference>
<protein>
    <recommendedName>
        <fullName evidence="13">AN1-type domain-containing protein</fullName>
    </recommendedName>
</protein>
<keyword evidence="4" id="KW-0862">Zinc</keyword>
<evidence type="ECO:0000313" key="11">
    <source>
        <dbReference type="EMBL" id="KIN93152.1"/>
    </source>
</evidence>
<organism evidence="11 12">
    <name type="scientific">Pisolithus tinctorius Marx 270</name>
    <dbReference type="NCBI Taxonomy" id="870435"/>
    <lineage>
        <taxon>Eukaryota</taxon>
        <taxon>Fungi</taxon>
        <taxon>Dikarya</taxon>
        <taxon>Basidiomycota</taxon>
        <taxon>Agaricomycotina</taxon>
        <taxon>Agaricomycetes</taxon>
        <taxon>Agaricomycetidae</taxon>
        <taxon>Boletales</taxon>
        <taxon>Sclerodermatineae</taxon>
        <taxon>Pisolithaceae</taxon>
        <taxon>Pisolithus</taxon>
    </lineage>
</organism>
<evidence type="ECO:0000259" key="10">
    <source>
        <dbReference type="PROSITE" id="PS51039"/>
    </source>
</evidence>
<dbReference type="HOGENOM" id="CLU_061621_0_1_1"/>
<feature type="compositionally biased region" description="Polar residues" evidence="8">
    <location>
        <begin position="174"/>
        <end position="192"/>
    </location>
</feature>
<keyword evidence="6" id="KW-0349">Heme</keyword>
<keyword evidence="2" id="KW-0677">Repeat</keyword>
<dbReference type="Pfam" id="PF01428">
    <property type="entry name" value="zf-AN1"/>
    <property type="match status" value="2"/>
</dbReference>
<reference evidence="12" key="2">
    <citation type="submission" date="2015-01" db="EMBL/GenBank/DDBJ databases">
        <title>Evolutionary Origins and Diversification of the Mycorrhizal Mutualists.</title>
        <authorList>
            <consortium name="DOE Joint Genome Institute"/>
            <consortium name="Mycorrhizal Genomics Consortium"/>
            <person name="Kohler A."/>
            <person name="Kuo A."/>
            <person name="Nagy L.G."/>
            <person name="Floudas D."/>
            <person name="Copeland A."/>
            <person name="Barry K.W."/>
            <person name="Cichocki N."/>
            <person name="Veneault-Fourrey C."/>
            <person name="LaButti K."/>
            <person name="Lindquist E.A."/>
            <person name="Lipzen A."/>
            <person name="Lundell T."/>
            <person name="Morin E."/>
            <person name="Murat C."/>
            <person name="Riley R."/>
            <person name="Ohm R."/>
            <person name="Sun H."/>
            <person name="Tunlid A."/>
            <person name="Henrissat B."/>
            <person name="Grigoriev I.V."/>
            <person name="Hibbett D.S."/>
            <person name="Martin F."/>
        </authorList>
    </citation>
    <scope>NUCLEOTIDE SEQUENCE [LARGE SCALE GENOMIC DNA]</scope>
    <source>
        <strain evidence="12">Marx 270</strain>
    </source>
</reference>
<dbReference type="PANTHER" id="PTHR14677">
    <property type="entry name" value="ARSENITE INDUCUBLE RNA ASSOCIATED PROTEIN AIP-1-RELATED"/>
    <property type="match status" value="1"/>
</dbReference>
<evidence type="ECO:0000256" key="4">
    <source>
        <dbReference type="ARBA" id="ARBA00022833"/>
    </source>
</evidence>
<dbReference type="GO" id="GO:0020037">
    <property type="term" value="F:heme binding"/>
    <property type="evidence" value="ECO:0007669"/>
    <property type="project" value="InterPro"/>
</dbReference>
<keyword evidence="5 6" id="KW-0408">Iron</keyword>
<evidence type="ECO:0000256" key="2">
    <source>
        <dbReference type="ARBA" id="ARBA00022737"/>
    </source>
</evidence>
<dbReference type="InterPro" id="IPR035896">
    <property type="entry name" value="AN1-like_Znf"/>
</dbReference>
<dbReference type="InParanoid" id="A0A0C3I7M1"/>
<sequence>MSATKTNPERDAQLLAIGRQCSEASCLLVDFLPFKCDLCSASFCAEHFAVAAHKCPKYDDRIHNRVAPNCPLCNTPVAIPPGEDPNIRMERHINNECSVMTGKARRPKSTPICARGKCGKVLFAPIACDTCHKHYCPQHRFQKDHDCVPALSTHPSSTTHQNVLSAALKRMNVTPASSNKVTPPKATSTAQGSGAVPVPSSGNASLLLRNPLSKTDRRAKAERESRRKAMMERAKKGLLTEQEKLILAAEEAERAQGVRSSDRECMVM</sequence>
<dbReference type="STRING" id="870435.A0A0C3I7M1"/>
<dbReference type="SMART" id="SM00154">
    <property type="entry name" value="ZnF_AN1"/>
    <property type="match status" value="2"/>
</dbReference>
<dbReference type="OrthoDB" id="431929at2759"/>
<evidence type="ECO:0000256" key="8">
    <source>
        <dbReference type="SAM" id="MobiDB-lite"/>
    </source>
</evidence>
<gene>
    <name evidence="11" type="ORF">M404DRAFT_1009169</name>
</gene>
<evidence type="ECO:0000256" key="3">
    <source>
        <dbReference type="ARBA" id="ARBA00022771"/>
    </source>
</evidence>
<feature type="domain" description="Cytochrome c" evidence="9">
    <location>
        <begin position="114"/>
        <end position="255"/>
    </location>
</feature>
<feature type="compositionally biased region" description="Basic and acidic residues" evidence="8">
    <location>
        <begin position="214"/>
        <end position="227"/>
    </location>
</feature>
<dbReference type="SUPFAM" id="SSF118310">
    <property type="entry name" value="AN1-like Zinc finger"/>
    <property type="match status" value="2"/>
</dbReference>
<proteinExistence type="predicted"/>
<feature type="region of interest" description="Disordered" evidence="8">
    <location>
        <begin position="174"/>
        <end position="227"/>
    </location>
</feature>
<dbReference type="GO" id="GO:0009055">
    <property type="term" value="F:electron transfer activity"/>
    <property type="evidence" value="ECO:0007669"/>
    <property type="project" value="InterPro"/>
</dbReference>